<organism evidence="2 3">
    <name type="scientific">Cyprinodon variegatus</name>
    <name type="common">Sheepshead minnow</name>
    <dbReference type="NCBI Taxonomy" id="28743"/>
    <lineage>
        <taxon>Eukaryota</taxon>
        <taxon>Metazoa</taxon>
        <taxon>Chordata</taxon>
        <taxon>Craniata</taxon>
        <taxon>Vertebrata</taxon>
        <taxon>Euteleostomi</taxon>
        <taxon>Actinopterygii</taxon>
        <taxon>Neopterygii</taxon>
        <taxon>Teleostei</taxon>
        <taxon>Neoteleostei</taxon>
        <taxon>Acanthomorphata</taxon>
        <taxon>Ovalentaria</taxon>
        <taxon>Atherinomorphae</taxon>
        <taxon>Cyprinodontiformes</taxon>
        <taxon>Cyprinodontidae</taxon>
        <taxon>Cyprinodon</taxon>
    </lineage>
</organism>
<keyword evidence="3" id="KW-1185">Reference proteome</keyword>
<evidence type="ECO:0000259" key="1">
    <source>
        <dbReference type="Pfam" id="PF20846"/>
    </source>
</evidence>
<reference evidence="2" key="1">
    <citation type="submission" date="2025-08" db="UniProtKB">
        <authorList>
            <consortium name="Ensembl"/>
        </authorList>
    </citation>
    <scope>IDENTIFICATION</scope>
</reference>
<accession>A0A3Q2C7D1</accession>
<proteinExistence type="predicted"/>
<dbReference type="Proteomes" id="UP000265020">
    <property type="component" value="Unassembled WGS sequence"/>
</dbReference>
<name>A0A3Q2C7D1_CYPVA</name>
<sequence>MTKITVTMSFLLNWCQGEGVDPTHALIVKSVPKDALNEAIEGHLNAIKCLGRVKVKGRIPGRENIDADLLSRKEGGCDKESAE</sequence>
<dbReference type="AlphaFoldDB" id="A0A3Q2C7D1"/>
<dbReference type="Ensembl" id="ENSCVAT00000014930.1">
    <property type="protein sequence ID" value="ENSCVAP00000000539.1"/>
    <property type="gene ID" value="ENSCVAG00000001447.1"/>
</dbReference>
<dbReference type="InterPro" id="IPR048271">
    <property type="entry name" value="PNMA_N"/>
</dbReference>
<evidence type="ECO:0000313" key="3">
    <source>
        <dbReference type="Proteomes" id="UP000265020"/>
    </source>
</evidence>
<dbReference type="GeneTree" id="ENSGT00990000205106"/>
<dbReference type="OMA" id="NEAIEGH"/>
<dbReference type="Pfam" id="PF20846">
    <property type="entry name" value="PNMA_N"/>
    <property type="match status" value="1"/>
</dbReference>
<evidence type="ECO:0000313" key="2">
    <source>
        <dbReference type="Ensembl" id="ENSCVAP00000000539.1"/>
    </source>
</evidence>
<reference evidence="2" key="2">
    <citation type="submission" date="2025-09" db="UniProtKB">
        <authorList>
            <consortium name="Ensembl"/>
        </authorList>
    </citation>
    <scope>IDENTIFICATION</scope>
</reference>
<protein>
    <recommendedName>
        <fullName evidence="1">Paraneoplastic antigen Ma-like N-terminal domain-containing protein</fullName>
    </recommendedName>
</protein>
<feature type="domain" description="Paraneoplastic antigen Ma-like N-terminal" evidence="1">
    <location>
        <begin position="7"/>
        <end position="64"/>
    </location>
</feature>